<dbReference type="InterPro" id="IPR013783">
    <property type="entry name" value="Ig-like_fold"/>
</dbReference>
<dbReference type="NCBIfam" id="TIGR04490">
    <property type="entry name" value="SoxZ_true"/>
    <property type="match status" value="1"/>
</dbReference>
<organism evidence="2">
    <name type="scientific">Ralstonia solanacearum</name>
    <name type="common">Pseudomonas solanacearum</name>
    <dbReference type="NCBI Taxonomy" id="305"/>
    <lineage>
        <taxon>Bacteria</taxon>
        <taxon>Pseudomonadati</taxon>
        <taxon>Pseudomonadota</taxon>
        <taxon>Betaproteobacteria</taxon>
        <taxon>Burkholderiales</taxon>
        <taxon>Burkholderiaceae</taxon>
        <taxon>Ralstonia</taxon>
        <taxon>Ralstonia solanacearum species complex</taxon>
    </lineage>
</organism>
<dbReference type="Pfam" id="PF08770">
    <property type="entry name" value="SoxZ"/>
    <property type="match status" value="1"/>
</dbReference>
<feature type="domain" description="Sulphur oxidation protein SoxZ" evidence="1">
    <location>
        <begin position="7"/>
        <end position="100"/>
    </location>
</feature>
<dbReference type="Gene3D" id="2.60.40.10">
    <property type="entry name" value="Immunoglobulins"/>
    <property type="match status" value="1"/>
</dbReference>
<dbReference type="SUPFAM" id="SSF81296">
    <property type="entry name" value="E set domains"/>
    <property type="match status" value="1"/>
</dbReference>
<dbReference type="PATRIC" id="fig|305.106.peg.4828"/>
<reference evidence="2" key="1">
    <citation type="submission" date="2015-10" db="EMBL/GenBank/DDBJ databases">
        <authorList>
            <person name="Gilbert D.G."/>
        </authorList>
    </citation>
    <scope>NUCLEOTIDE SEQUENCE</scope>
    <source>
        <strain evidence="2">Phyl III-seqv23</strain>
    </source>
</reference>
<accession>A0A0S4TPH2</accession>
<proteinExistence type="predicted"/>
<dbReference type="InterPro" id="IPR014756">
    <property type="entry name" value="Ig_E-set"/>
</dbReference>
<dbReference type="InterPro" id="IPR030995">
    <property type="entry name" value="SoxZ"/>
</dbReference>
<dbReference type="EMBL" id="LN899819">
    <property type="protein sequence ID" value="CUV11555.1"/>
    <property type="molecule type" value="Genomic_DNA"/>
</dbReference>
<dbReference type="AlphaFoldDB" id="A0A0S4TPH2"/>
<dbReference type="InterPro" id="IPR014880">
    <property type="entry name" value="SoxZ_dom"/>
</dbReference>
<evidence type="ECO:0000313" key="2">
    <source>
        <dbReference type="EMBL" id="CUV11555.1"/>
    </source>
</evidence>
<gene>
    <name evidence="2" type="ORF">RUN39_v1_170020</name>
</gene>
<protein>
    <submittedName>
        <fullName evidence="2">Sulfur oxidation protein</fullName>
    </submittedName>
</protein>
<name>A0A0S4TPH2_RALSL</name>
<evidence type="ECO:0000259" key="1">
    <source>
        <dbReference type="Pfam" id="PF08770"/>
    </source>
</evidence>
<sequence>MADPMRIRATENGGVTDVKILMKHDMETGQRKDAAGKVVPAWHITNVTVQHNGKIVLDAQFGPAVSKDPFLNLKFKGAAKGDKVSVTWVDNHGDKRTDEAAVQ</sequence>